<name>V4HCM6_9EURY</name>
<accession>V4HCM6</accession>
<keyword evidence="3" id="KW-1185">Reference proteome</keyword>
<dbReference type="AlphaFoldDB" id="V4HCM6"/>
<dbReference type="EMBL" id="ASGZ01000028">
    <property type="protein sequence ID" value="ESP88450.1"/>
    <property type="molecule type" value="Genomic_DNA"/>
</dbReference>
<evidence type="ECO:0000313" key="2">
    <source>
        <dbReference type="EMBL" id="ESP88450.1"/>
    </source>
</evidence>
<dbReference type="InterPro" id="IPR058447">
    <property type="entry name" value="DUF8134"/>
</dbReference>
<dbReference type="RefSeq" id="WP_023394249.1">
    <property type="nucleotide sequence ID" value="NZ_ASGZ01000028.1"/>
</dbReference>
<feature type="domain" description="DUF8134" evidence="1">
    <location>
        <begin position="1"/>
        <end position="100"/>
    </location>
</feature>
<protein>
    <recommendedName>
        <fullName evidence="1">DUF8134 domain-containing protein</fullName>
    </recommendedName>
</protein>
<dbReference type="Proteomes" id="UP000017840">
    <property type="component" value="Unassembled WGS sequence"/>
</dbReference>
<dbReference type="STRING" id="1324957.K933_08322"/>
<dbReference type="Pfam" id="PF26455">
    <property type="entry name" value="DUF8134"/>
    <property type="match status" value="1"/>
</dbReference>
<gene>
    <name evidence="2" type="ORF">K933_08322</name>
</gene>
<comment type="caution">
    <text evidence="2">The sequence shown here is derived from an EMBL/GenBank/DDBJ whole genome shotgun (WGS) entry which is preliminary data.</text>
</comment>
<dbReference type="OrthoDB" id="193938at2157"/>
<reference evidence="2 3" key="1">
    <citation type="journal article" date="2013" name="Genome Announc.">
        <title>Draft Genome Sequence of 'Candidatus Halobonum tyrrellensis' Strain G22, Isolated from the Hypersaline Waters of Lake Tyrrell, Australia.</title>
        <authorList>
            <person name="Ugalde J.A."/>
            <person name="Narasingarao P."/>
            <person name="Kuo S."/>
            <person name="Podell S."/>
            <person name="Allen E.E."/>
        </authorList>
    </citation>
    <scope>NUCLEOTIDE SEQUENCE [LARGE SCALE GENOMIC DNA]</scope>
    <source>
        <strain evidence="2 3">G22</strain>
    </source>
</reference>
<sequence>MVVSLRILDDGAWVSVDDERRVSVSELWPVVGACDCAVSDFLVEGFTGVAVDGRTVGVEAYGTCVRCGEATTVGPLAVGRVIRGSFYPLSTRTVRVAPSADSYRQEYLPSGSRGED</sequence>
<organism evidence="2 3">
    <name type="scientific">Candidatus Halobonum tyrrellensis G22</name>
    <dbReference type="NCBI Taxonomy" id="1324957"/>
    <lineage>
        <taxon>Archaea</taxon>
        <taxon>Methanobacteriati</taxon>
        <taxon>Methanobacteriota</taxon>
        <taxon>Stenosarchaea group</taxon>
        <taxon>Halobacteria</taxon>
        <taxon>Halobacteriales</taxon>
        <taxon>Haloferacaceae</taxon>
        <taxon>Candidatus Halobonum</taxon>
    </lineage>
</organism>
<dbReference type="eggNOG" id="arCOG04747">
    <property type="taxonomic scope" value="Archaea"/>
</dbReference>
<evidence type="ECO:0000259" key="1">
    <source>
        <dbReference type="Pfam" id="PF26455"/>
    </source>
</evidence>
<proteinExistence type="predicted"/>
<evidence type="ECO:0000313" key="3">
    <source>
        <dbReference type="Proteomes" id="UP000017840"/>
    </source>
</evidence>